<dbReference type="PANTHER" id="PTHR37835:SF1">
    <property type="entry name" value="ALPHA-CLOSTRIPAIN"/>
    <property type="match status" value="1"/>
</dbReference>
<dbReference type="PANTHER" id="PTHR37835">
    <property type="entry name" value="ALPHA-CLOSTRIPAIN"/>
    <property type="match status" value="1"/>
</dbReference>
<dbReference type="AlphaFoldDB" id="A0A084SXL6"/>
<name>A0A084SXL6_9BACT</name>
<dbReference type="Pfam" id="PF03415">
    <property type="entry name" value="Peptidase_C11"/>
    <property type="match status" value="2"/>
</dbReference>
<proteinExistence type="predicted"/>
<reference evidence="1 2" key="1">
    <citation type="submission" date="2014-07" db="EMBL/GenBank/DDBJ databases">
        <title>Draft Genome Sequence of Gephyronic Acid Producer, Cystobacter violaceus Strain Cb vi76.</title>
        <authorList>
            <person name="Stevens D.C."/>
            <person name="Young J."/>
            <person name="Carmichael R."/>
            <person name="Tan J."/>
            <person name="Taylor R.E."/>
        </authorList>
    </citation>
    <scope>NUCLEOTIDE SEQUENCE [LARGE SCALE GENOMIC DNA]</scope>
    <source>
        <strain evidence="1 2">Cb vi76</strain>
    </source>
</reference>
<evidence type="ECO:0000313" key="2">
    <source>
        <dbReference type="Proteomes" id="UP000028547"/>
    </source>
</evidence>
<sequence>MPAPQGKKQWTVMVWMAGDNNLEDAALDDLQELKQVGSTDDVDILVQLDKMGDQQTRRYHVRKGTTADEDIVEELGETNTGDPQCAIDFFRWGIQRSPANHYLTVLWNHGSGIDESNVYRLASRLGVKIERRARPTRDTVPLGRVHGAMAHGYHRALFGTTVLSALQDRAIAYDDTSRDFLDNMELKQVLSEVKKRTRRKIDLVGFDACLMNMLELAYELRGVTDFVVGSEESEPGDGWPYDTILADLVAKPGMSAQELGSTIVKRYVESYAREEVTQSLLDLRQAPKMAEAVDALASVMLTLIKNPMGFVAVHRAIKATQAYAFPDFIDLGDLVNQLLKELKKVSPAMEEHTLALLKKGPDLLRSFVVAEAHKGKTVARSTGVTIYCPTPRSSVSVVYDRLAFAKKTHWDDFIQAYA</sequence>
<gene>
    <name evidence="1" type="ORF">Q664_10665</name>
</gene>
<evidence type="ECO:0000313" key="1">
    <source>
        <dbReference type="EMBL" id="KFA93201.1"/>
    </source>
</evidence>
<dbReference type="Proteomes" id="UP000028547">
    <property type="component" value="Unassembled WGS sequence"/>
</dbReference>
<comment type="caution">
    <text evidence="1">The sequence shown here is derived from an EMBL/GenBank/DDBJ whole genome shotgun (WGS) entry which is preliminary data.</text>
</comment>
<accession>A0A084SXL6</accession>
<dbReference type="Gene3D" id="3.40.50.11970">
    <property type="match status" value="1"/>
</dbReference>
<organism evidence="1 2">
    <name type="scientific">Archangium violaceum Cb vi76</name>
    <dbReference type="NCBI Taxonomy" id="1406225"/>
    <lineage>
        <taxon>Bacteria</taxon>
        <taxon>Pseudomonadati</taxon>
        <taxon>Myxococcota</taxon>
        <taxon>Myxococcia</taxon>
        <taxon>Myxococcales</taxon>
        <taxon>Cystobacterineae</taxon>
        <taxon>Archangiaceae</taxon>
        <taxon>Archangium</taxon>
    </lineage>
</organism>
<protein>
    <recommendedName>
        <fullName evidence="3">Peptidase C11</fullName>
    </recommendedName>
</protein>
<dbReference type="InterPro" id="IPR005077">
    <property type="entry name" value="Peptidase_C11"/>
</dbReference>
<evidence type="ECO:0008006" key="3">
    <source>
        <dbReference type="Google" id="ProtNLM"/>
    </source>
</evidence>
<dbReference type="RefSeq" id="WP_043392959.1">
    <property type="nucleotide sequence ID" value="NZ_JPMI01000063.1"/>
</dbReference>
<dbReference type="EMBL" id="JPMI01000063">
    <property type="protein sequence ID" value="KFA93201.1"/>
    <property type="molecule type" value="Genomic_DNA"/>
</dbReference>